<feature type="binding site" evidence="13">
    <location>
        <begin position="42"/>
        <end position="49"/>
    </location>
    <ligand>
        <name>ATP</name>
        <dbReference type="ChEBI" id="CHEBI:30616"/>
    </ligand>
</feature>
<dbReference type="PROSITE" id="PS51217">
    <property type="entry name" value="UVRD_HELICASE_CTER"/>
    <property type="match status" value="1"/>
</dbReference>
<dbReference type="GO" id="GO:0003677">
    <property type="term" value="F:DNA binding"/>
    <property type="evidence" value="ECO:0007669"/>
    <property type="project" value="UniProtKB-KW"/>
</dbReference>
<dbReference type="SUPFAM" id="SSF52540">
    <property type="entry name" value="P-loop containing nucleoside triphosphate hydrolases"/>
    <property type="match status" value="1"/>
</dbReference>
<dbReference type="GO" id="GO:0033202">
    <property type="term" value="C:DNA helicase complex"/>
    <property type="evidence" value="ECO:0007669"/>
    <property type="project" value="TreeGrafter"/>
</dbReference>
<evidence type="ECO:0000313" key="18">
    <source>
        <dbReference type="Proteomes" id="UP000620327"/>
    </source>
</evidence>
<dbReference type="InterPro" id="IPR014017">
    <property type="entry name" value="DNA_helicase_UvrD-like_C"/>
</dbReference>
<dbReference type="GO" id="GO:0016787">
    <property type="term" value="F:hydrolase activity"/>
    <property type="evidence" value="ECO:0007669"/>
    <property type="project" value="UniProtKB-UniRule"/>
</dbReference>
<keyword evidence="8" id="KW-0413">Isomerase</keyword>
<dbReference type="GO" id="GO:0043138">
    <property type="term" value="F:3'-5' DNA helicase activity"/>
    <property type="evidence" value="ECO:0007669"/>
    <property type="project" value="UniProtKB-EC"/>
</dbReference>
<keyword evidence="5 13" id="KW-0347">Helicase</keyword>
<dbReference type="Gene3D" id="1.10.10.160">
    <property type="match status" value="1"/>
</dbReference>
<evidence type="ECO:0000256" key="2">
    <source>
        <dbReference type="ARBA" id="ARBA00014807"/>
    </source>
</evidence>
<dbReference type="RefSeq" id="WP_187015674.1">
    <property type="nucleotide sequence ID" value="NZ_JACOQI010000017.1"/>
</dbReference>
<dbReference type="CDD" id="cd17932">
    <property type="entry name" value="DEXQc_UvrD"/>
    <property type="match status" value="1"/>
</dbReference>
<comment type="catalytic activity">
    <reaction evidence="12">
        <text>ATP + H2O = ADP + phosphate + H(+)</text>
        <dbReference type="Rhea" id="RHEA:13065"/>
        <dbReference type="ChEBI" id="CHEBI:15377"/>
        <dbReference type="ChEBI" id="CHEBI:15378"/>
        <dbReference type="ChEBI" id="CHEBI:30616"/>
        <dbReference type="ChEBI" id="CHEBI:43474"/>
        <dbReference type="ChEBI" id="CHEBI:456216"/>
        <dbReference type="EC" id="5.6.2.4"/>
    </reaction>
</comment>
<dbReference type="EMBL" id="JACOQI010000017">
    <property type="protein sequence ID" value="MBC5771479.1"/>
    <property type="molecule type" value="Genomic_DNA"/>
</dbReference>
<evidence type="ECO:0000256" key="8">
    <source>
        <dbReference type="ARBA" id="ARBA00023235"/>
    </source>
</evidence>
<dbReference type="Gene3D" id="3.40.50.300">
    <property type="entry name" value="P-loop containing nucleotide triphosphate hydrolases"/>
    <property type="match status" value="3"/>
</dbReference>
<reference evidence="17" key="1">
    <citation type="submission" date="2020-08" db="EMBL/GenBank/DDBJ databases">
        <title>Genome public.</title>
        <authorList>
            <person name="Liu C."/>
            <person name="Sun Q."/>
        </authorList>
    </citation>
    <scope>NUCLEOTIDE SEQUENCE</scope>
    <source>
        <strain evidence="17">BX15</strain>
    </source>
</reference>
<dbReference type="EC" id="5.6.2.4" evidence="10"/>
<dbReference type="Pfam" id="PF13361">
    <property type="entry name" value="UvrD_C"/>
    <property type="match status" value="1"/>
</dbReference>
<dbReference type="GO" id="GO:0005524">
    <property type="term" value="F:ATP binding"/>
    <property type="evidence" value="ECO:0007669"/>
    <property type="project" value="UniProtKB-UniRule"/>
</dbReference>
<evidence type="ECO:0000256" key="3">
    <source>
        <dbReference type="ARBA" id="ARBA00022741"/>
    </source>
</evidence>
<comment type="similarity">
    <text evidence="1">Belongs to the helicase family. UvrD subfamily.</text>
</comment>
<evidence type="ECO:0000256" key="14">
    <source>
        <dbReference type="SAM" id="MobiDB-lite"/>
    </source>
</evidence>
<evidence type="ECO:0000256" key="12">
    <source>
        <dbReference type="ARBA" id="ARBA00048988"/>
    </source>
</evidence>
<dbReference type="InterPro" id="IPR027417">
    <property type="entry name" value="P-loop_NTPase"/>
</dbReference>
<dbReference type="Pfam" id="PF00580">
    <property type="entry name" value="UvrD-helicase"/>
    <property type="match status" value="2"/>
</dbReference>
<evidence type="ECO:0000256" key="4">
    <source>
        <dbReference type="ARBA" id="ARBA00022801"/>
    </source>
</evidence>
<name>A0A923MLL9_9FIRM</name>
<dbReference type="PANTHER" id="PTHR11070:SF2">
    <property type="entry name" value="ATP-DEPENDENT DNA HELICASE SRS2"/>
    <property type="match status" value="1"/>
</dbReference>
<dbReference type="Pfam" id="PF21196">
    <property type="entry name" value="PcrA_UvrD_tudor"/>
    <property type="match status" value="1"/>
</dbReference>
<dbReference type="GO" id="GO:0005829">
    <property type="term" value="C:cytosol"/>
    <property type="evidence" value="ECO:0007669"/>
    <property type="project" value="TreeGrafter"/>
</dbReference>
<evidence type="ECO:0000313" key="17">
    <source>
        <dbReference type="EMBL" id="MBC5771479.1"/>
    </source>
</evidence>
<dbReference type="FunFam" id="1.10.486.10:FF:000003">
    <property type="entry name" value="ATP-dependent DNA helicase"/>
    <property type="match status" value="1"/>
</dbReference>
<sequence>MTDFEQRYVTARKAVIARDLARLNPMQRQGAMTTEGPLLLLAGAGSGKTTVLIQRVYNLLTYGRGSDSDEVPNWATEEDLDFLEHFPDRPDGDEVRRVHRLCAVDAPRPWEIIAITFTNKAAGELKERLAARLGPAANDVWASTFHSACVRILRRDIDRIGFDKDFTIYDTDDAKRVIKDILKEQNLDEKTFPVRSVLSAISASKDRYEGPEVFRKKAEAANDWKNTRIAKIYAAYQQKLSTANALDFDDIIYHTVTLLQKEPEVLDYYQKKFRYVLVDEYQDTNHLQYLLTGLLAGGHRNLCVVGDDDQSIYRFRGANIENILNFEKQYKDARVIRLEQNYRSTQHILDAANAVIKNNEGRKGKTLWTDNGSGDVVTVKTSFNEGDEANFVAGDILMGVNRGRNFRDTAILYRMNAQSNALEYALKRNAIPYKVVGGMKFFDRAEVKDMLAYLCVLNNPMDDLRLRRIINTPTRGIGATTMDKVAELAAEQGASLYEIIRNADLFPTLKTAAGKLTKFADLIDGLRRAGGTLALPEFYDEVLNQTGYVRALEEKKDMESRGRIENVQELKSNILGFLEQDPEDATLSGFLNEIALYTDLDSVEADDNCVTMMTIHSAKGLEFPVVYVVGMEEGIFPGTASMYDEEELEEERRLCYVAMTRAREKLVMTNARQRMLYGRTSANKSSRFLDEIPAEDMRWESKPEPKFGTYDEDSFGGSRWGDDFGGGSFGGSSYSGSSGRSGGYVSGGVHTYKSTKPTAQTLRTSSRGSTPAAPSVGLIQLSQGDQVEHTAFGKGTVVSVKPMGGDALAEVAFEGGTKKLMLKAAGKHLKKL</sequence>
<evidence type="ECO:0000256" key="11">
    <source>
        <dbReference type="ARBA" id="ARBA00034900"/>
    </source>
</evidence>
<feature type="domain" description="UvrD-like helicase ATP-binding" evidence="15">
    <location>
        <begin position="21"/>
        <end position="345"/>
    </location>
</feature>
<dbReference type="Gene3D" id="1.10.486.10">
    <property type="entry name" value="PCRA, domain 4"/>
    <property type="match status" value="1"/>
</dbReference>
<organism evidence="17 18">
    <name type="scientific">Dysosmobacter segnis</name>
    <dbReference type="NCBI Taxonomy" id="2763042"/>
    <lineage>
        <taxon>Bacteria</taxon>
        <taxon>Bacillati</taxon>
        <taxon>Bacillota</taxon>
        <taxon>Clostridia</taxon>
        <taxon>Eubacteriales</taxon>
        <taxon>Oscillospiraceae</taxon>
        <taxon>Dysosmobacter</taxon>
    </lineage>
</organism>
<keyword evidence="18" id="KW-1185">Reference proteome</keyword>
<dbReference type="InterPro" id="IPR014016">
    <property type="entry name" value="UvrD-like_ATP-bd"/>
</dbReference>
<dbReference type="GO" id="GO:0009314">
    <property type="term" value="P:response to radiation"/>
    <property type="evidence" value="ECO:0007669"/>
    <property type="project" value="UniProtKB-ARBA"/>
</dbReference>
<dbReference type="PANTHER" id="PTHR11070">
    <property type="entry name" value="UVRD / RECB / PCRA DNA HELICASE FAMILY MEMBER"/>
    <property type="match status" value="1"/>
</dbReference>
<comment type="caution">
    <text evidence="17">The sequence shown here is derived from an EMBL/GenBank/DDBJ whole genome shotgun (WGS) entry which is preliminary data.</text>
</comment>
<evidence type="ECO:0000256" key="5">
    <source>
        <dbReference type="ARBA" id="ARBA00022806"/>
    </source>
</evidence>
<evidence type="ECO:0000256" key="13">
    <source>
        <dbReference type="PROSITE-ProRule" id="PRU00560"/>
    </source>
</evidence>
<dbReference type="InterPro" id="IPR013986">
    <property type="entry name" value="DExx_box_DNA_helicase_dom_sf"/>
</dbReference>
<evidence type="ECO:0000256" key="7">
    <source>
        <dbReference type="ARBA" id="ARBA00023125"/>
    </source>
</evidence>
<keyword evidence="4 13" id="KW-0378">Hydrolase</keyword>
<comment type="catalytic activity">
    <reaction evidence="9">
        <text>Couples ATP hydrolysis with the unwinding of duplex DNA by translocating in the 3'-5' direction.</text>
        <dbReference type="EC" id="5.6.2.4"/>
    </reaction>
</comment>
<dbReference type="AlphaFoldDB" id="A0A923MLL9"/>
<gene>
    <name evidence="17" type="ORF">H8Z83_14360</name>
</gene>
<keyword evidence="7" id="KW-0238">DNA-binding</keyword>
<evidence type="ECO:0000256" key="6">
    <source>
        <dbReference type="ARBA" id="ARBA00022840"/>
    </source>
</evidence>
<evidence type="ECO:0000256" key="9">
    <source>
        <dbReference type="ARBA" id="ARBA00034617"/>
    </source>
</evidence>
<dbReference type="GO" id="GO:0000725">
    <property type="term" value="P:recombinational repair"/>
    <property type="evidence" value="ECO:0007669"/>
    <property type="project" value="TreeGrafter"/>
</dbReference>
<feature type="region of interest" description="Disordered" evidence="14">
    <location>
        <begin position="748"/>
        <end position="773"/>
    </location>
</feature>
<evidence type="ECO:0000256" key="10">
    <source>
        <dbReference type="ARBA" id="ARBA00034808"/>
    </source>
</evidence>
<accession>A0A923MLL9</accession>
<evidence type="ECO:0000256" key="1">
    <source>
        <dbReference type="ARBA" id="ARBA00009922"/>
    </source>
</evidence>
<evidence type="ECO:0000259" key="16">
    <source>
        <dbReference type="PROSITE" id="PS51217"/>
    </source>
</evidence>
<keyword evidence="6 13" id="KW-0067">ATP-binding</keyword>
<protein>
    <recommendedName>
        <fullName evidence="2">ATP-dependent DNA helicase PcrA</fullName>
        <ecNumber evidence="10">5.6.2.4</ecNumber>
    </recommendedName>
    <alternativeName>
        <fullName evidence="11">DNA 3'-5' helicase PcrA</fullName>
    </alternativeName>
</protein>
<dbReference type="PROSITE" id="PS51198">
    <property type="entry name" value="UVRD_HELICASE_ATP_BIND"/>
    <property type="match status" value="1"/>
</dbReference>
<keyword evidence="3 13" id="KW-0547">Nucleotide-binding</keyword>
<proteinExistence type="inferred from homology"/>
<dbReference type="Proteomes" id="UP000620327">
    <property type="component" value="Unassembled WGS sequence"/>
</dbReference>
<dbReference type="FunFam" id="1.10.10.160:FF:000001">
    <property type="entry name" value="ATP-dependent DNA helicase"/>
    <property type="match status" value="1"/>
</dbReference>
<feature type="compositionally biased region" description="Polar residues" evidence="14">
    <location>
        <begin position="752"/>
        <end position="769"/>
    </location>
</feature>
<feature type="domain" description="UvrD-like helicase C-terminal" evidence="16">
    <location>
        <begin position="346"/>
        <end position="620"/>
    </location>
</feature>
<evidence type="ECO:0000259" key="15">
    <source>
        <dbReference type="PROSITE" id="PS51198"/>
    </source>
</evidence>
<dbReference type="InterPro" id="IPR000212">
    <property type="entry name" value="DNA_helicase_UvrD/REP"/>
</dbReference>